<dbReference type="SUPFAM" id="SSF52540">
    <property type="entry name" value="P-loop containing nucleoside triphosphate hydrolases"/>
    <property type="match status" value="2"/>
</dbReference>
<evidence type="ECO:0000256" key="1">
    <source>
        <dbReference type="ARBA" id="ARBA00004123"/>
    </source>
</evidence>
<dbReference type="InterPro" id="IPR013083">
    <property type="entry name" value="Znf_RING/FYVE/PHD"/>
</dbReference>
<feature type="compositionally biased region" description="Basic and acidic residues" evidence="11">
    <location>
        <begin position="1387"/>
        <end position="1412"/>
    </location>
</feature>
<keyword evidence="16" id="KW-1185">Reference proteome</keyword>
<dbReference type="InterPro" id="IPR016197">
    <property type="entry name" value="Chromo-like_dom_sf"/>
</dbReference>
<keyword evidence="8" id="KW-0862">Zinc</keyword>
<dbReference type="GO" id="GO:0008270">
    <property type="term" value="F:zinc ion binding"/>
    <property type="evidence" value="ECO:0007669"/>
    <property type="project" value="UniProtKB-KW"/>
</dbReference>
<comment type="subcellular location">
    <subcellularLocation>
        <location evidence="1">Nucleus</location>
    </subcellularLocation>
</comment>
<feature type="compositionally biased region" description="Basic residues" evidence="11">
    <location>
        <begin position="193"/>
        <end position="202"/>
    </location>
</feature>
<dbReference type="PROSITE" id="PS50013">
    <property type="entry name" value="CHROMO_2"/>
    <property type="match status" value="1"/>
</dbReference>
<protein>
    <submittedName>
        <fullName evidence="15">Uncharacterized protein</fullName>
    </submittedName>
</protein>
<dbReference type="GO" id="GO:0003682">
    <property type="term" value="F:chromatin binding"/>
    <property type="evidence" value="ECO:0007669"/>
    <property type="project" value="TreeGrafter"/>
</dbReference>
<dbReference type="PROSITE" id="PS51192">
    <property type="entry name" value="HELICASE_ATP_BIND_1"/>
    <property type="match status" value="1"/>
</dbReference>
<evidence type="ECO:0000259" key="14">
    <source>
        <dbReference type="PROSITE" id="PS51194"/>
    </source>
</evidence>
<dbReference type="SMART" id="SM00490">
    <property type="entry name" value="HELICc"/>
    <property type="match status" value="1"/>
</dbReference>
<name>A0A420YFI4_9PEZI</name>
<dbReference type="Pfam" id="PF00271">
    <property type="entry name" value="Helicase_C"/>
    <property type="match status" value="1"/>
</dbReference>
<proteinExistence type="predicted"/>
<dbReference type="Pfam" id="PF23615">
    <property type="entry name" value="Chromo_MIT1"/>
    <property type="match status" value="1"/>
</dbReference>
<dbReference type="Gene3D" id="3.40.50.10810">
    <property type="entry name" value="Tandem AAA-ATPase domain"/>
    <property type="match status" value="1"/>
</dbReference>
<evidence type="ECO:0000256" key="5">
    <source>
        <dbReference type="ARBA" id="ARBA00022741"/>
    </source>
</evidence>
<feature type="domain" description="Helicase C-terminal" evidence="14">
    <location>
        <begin position="1025"/>
        <end position="1184"/>
    </location>
</feature>
<evidence type="ECO:0000256" key="3">
    <source>
        <dbReference type="ARBA" id="ARBA00022723"/>
    </source>
</evidence>
<dbReference type="Pfam" id="PF00385">
    <property type="entry name" value="Chromo"/>
    <property type="match status" value="1"/>
</dbReference>
<dbReference type="SMART" id="SM00298">
    <property type="entry name" value="CHROMO"/>
    <property type="match status" value="1"/>
</dbReference>
<organism evidence="15 16">
    <name type="scientific">Coniochaeta pulveracea</name>
    <dbReference type="NCBI Taxonomy" id="177199"/>
    <lineage>
        <taxon>Eukaryota</taxon>
        <taxon>Fungi</taxon>
        <taxon>Dikarya</taxon>
        <taxon>Ascomycota</taxon>
        <taxon>Pezizomycotina</taxon>
        <taxon>Sordariomycetes</taxon>
        <taxon>Sordariomycetidae</taxon>
        <taxon>Coniochaetales</taxon>
        <taxon>Coniochaetaceae</taxon>
        <taxon>Coniochaeta</taxon>
    </lineage>
</organism>
<evidence type="ECO:0000256" key="7">
    <source>
        <dbReference type="ARBA" id="ARBA00022801"/>
    </source>
</evidence>
<dbReference type="Gene3D" id="3.40.50.300">
    <property type="entry name" value="P-loop containing nucleotide triphosphate hydrolases"/>
    <property type="match status" value="1"/>
</dbReference>
<dbReference type="OrthoDB" id="5857104at2759"/>
<comment type="caution">
    <text evidence="15">The sequence shown here is derived from an EMBL/GenBank/DDBJ whole genome shotgun (WGS) entry which is preliminary data.</text>
</comment>
<evidence type="ECO:0000256" key="10">
    <source>
        <dbReference type="ARBA" id="ARBA00023242"/>
    </source>
</evidence>
<feature type="domain" description="Chromo" evidence="12">
    <location>
        <begin position="525"/>
        <end position="584"/>
    </location>
</feature>
<feature type="compositionally biased region" description="Polar residues" evidence="11">
    <location>
        <begin position="1588"/>
        <end position="1600"/>
    </location>
</feature>
<dbReference type="PROSITE" id="PS51194">
    <property type="entry name" value="HELICASE_CTER"/>
    <property type="match status" value="1"/>
</dbReference>
<dbReference type="CDD" id="cd15489">
    <property type="entry name" value="PHD_SF"/>
    <property type="match status" value="1"/>
</dbReference>
<dbReference type="CDD" id="cd17919">
    <property type="entry name" value="DEXHc_Snf"/>
    <property type="match status" value="1"/>
</dbReference>
<feature type="compositionally biased region" description="Basic and acidic residues" evidence="11">
    <location>
        <begin position="1287"/>
        <end position="1296"/>
    </location>
</feature>
<feature type="compositionally biased region" description="Low complexity" evidence="11">
    <location>
        <begin position="1446"/>
        <end position="1464"/>
    </location>
</feature>
<keyword evidence="7" id="KW-0378">Hydrolase</keyword>
<feature type="compositionally biased region" description="Acidic residues" evidence="11">
    <location>
        <begin position="174"/>
        <end position="184"/>
    </location>
</feature>
<feature type="compositionally biased region" description="Acidic residues" evidence="11">
    <location>
        <begin position="84"/>
        <end position="96"/>
    </location>
</feature>
<dbReference type="SUPFAM" id="SSF57903">
    <property type="entry name" value="FYVE/PHD zinc finger"/>
    <property type="match status" value="1"/>
</dbReference>
<keyword evidence="5" id="KW-0547">Nucleotide-binding</keyword>
<dbReference type="STRING" id="177199.A0A420YFI4"/>
<feature type="compositionally biased region" description="Acidic residues" evidence="11">
    <location>
        <begin position="1339"/>
        <end position="1355"/>
    </location>
</feature>
<evidence type="ECO:0000313" key="16">
    <source>
        <dbReference type="Proteomes" id="UP000275385"/>
    </source>
</evidence>
<dbReference type="EMBL" id="QVQW01000013">
    <property type="protein sequence ID" value="RKU46544.1"/>
    <property type="molecule type" value="Genomic_DNA"/>
</dbReference>
<feature type="region of interest" description="Disordered" evidence="11">
    <location>
        <begin position="1"/>
        <end position="61"/>
    </location>
</feature>
<dbReference type="PANTHER" id="PTHR45623">
    <property type="entry name" value="CHROMODOMAIN-HELICASE-DNA-BINDING PROTEIN 3-RELATED-RELATED"/>
    <property type="match status" value="1"/>
</dbReference>
<feature type="region of interest" description="Disordered" evidence="11">
    <location>
        <begin position="1216"/>
        <end position="1266"/>
    </location>
</feature>
<dbReference type="InterPro" id="IPR041684">
    <property type="entry name" value="Znf-PHD-like"/>
</dbReference>
<feature type="compositionally biased region" description="Acidic residues" evidence="11">
    <location>
        <begin position="212"/>
        <end position="228"/>
    </location>
</feature>
<evidence type="ECO:0000256" key="2">
    <source>
        <dbReference type="ARBA" id="ARBA00011353"/>
    </source>
</evidence>
<feature type="compositionally biased region" description="Acidic residues" evidence="11">
    <location>
        <begin position="111"/>
        <end position="130"/>
    </location>
</feature>
<keyword evidence="10" id="KW-0539">Nucleus</keyword>
<dbReference type="InterPro" id="IPR001650">
    <property type="entry name" value="Helicase_C-like"/>
</dbReference>
<feature type="region of interest" description="Disordered" evidence="11">
    <location>
        <begin position="1287"/>
        <end position="1478"/>
    </location>
</feature>
<keyword evidence="9" id="KW-0067">ATP-binding</keyword>
<dbReference type="InterPro" id="IPR023780">
    <property type="entry name" value="Chromo_domain"/>
</dbReference>
<evidence type="ECO:0000256" key="4">
    <source>
        <dbReference type="ARBA" id="ARBA00022737"/>
    </source>
</evidence>
<dbReference type="GO" id="GO:0000785">
    <property type="term" value="C:chromatin"/>
    <property type="evidence" value="ECO:0007669"/>
    <property type="project" value="TreeGrafter"/>
</dbReference>
<dbReference type="InterPro" id="IPR011011">
    <property type="entry name" value="Znf_FYVE_PHD"/>
</dbReference>
<evidence type="ECO:0000256" key="6">
    <source>
        <dbReference type="ARBA" id="ARBA00022771"/>
    </source>
</evidence>
<dbReference type="PANTHER" id="PTHR45623:SF17">
    <property type="entry name" value="CHROMODOMAIN-HELICASE-DNA-BINDING PROTEIN 3-RELATED"/>
    <property type="match status" value="1"/>
</dbReference>
<dbReference type="GO" id="GO:0003677">
    <property type="term" value="F:DNA binding"/>
    <property type="evidence" value="ECO:0007669"/>
    <property type="project" value="TreeGrafter"/>
</dbReference>
<feature type="compositionally biased region" description="Basic residues" evidence="11">
    <location>
        <begin position="239"/>
        <end position="257"/>
    </location>
</feature>
<dbReference type="Proteomes" id="UP000275385">
    <property type="component" value="Unassembled WGS sequence"/>
</dbReference>
<keyword evidence="6" id="KW-0863">Zinc-finger</keyword>
<feature type="region of interest" description="Disordered" evidence="11">
    <location>
        <begin position="80"/>
        <end position="273"/>
    </location>
</feature>
<feature type="compositionally biased region" description="Polar residues" evidence="11">
    <location>
        <begin position="145"/>
        <end position="166"/>
    </location>
</feature>
<dbReference type="InterPro" id="IPR000953">
    <property type="entry name" value="Chromo/chromo_shadow_dom"/>
</dbReference>
<dbReference type="InterPro" id="IPR000330">
    <property type="entry name" value="SNF2_N"/>
</dbReference>
<feature type="compositionally biased region" description="Polar residues" evidence="11">
    <location>
        <begin position="1533"/>
        <end position="1542"/>
    </location>
</feature>
<feature type="domain" description="Helicase ATP-binding" evidence="13">
    <location>
        <begin position="720"/>
        <end position="892"/>
    </location>
</feature>
<evidence type="ECO:0000256" key="9">
    <source>
        <dbReference type="ARBA" id="ARBA00022840"/>
    </source>
</evidence>
<dbReference type="SMART" id="SM00487">
    <property type="entry name" value="DEXDc"/>
    <property type="match status" value="1"/>
</dbReference>
<dbReference type="InterPro" id="IPR056616">
    <property type="entry name" value="Chromo_MIT1"/>
</dbReference>
<dbReference type="SUPFAM" id="SSF54160">
    <property type="entry name" value="Chromo domain-like"/>
    <property type="match status" value="1"/>
</dbReference>
<dbReference type="GO" id="GO:0140658">
    <property type="term" value="F:ATP-dependent chromatin remodeler activity"/>
    <property type="evidence" value="ECO:0007669"/>
    <property type="project" value="TreeGrafter"/>
</dbReference>
<dbReference type="SMART" id="SM00249">
    <property type="entry name" value="PHD"/>
    <property type="match status" value="2"/>
</dbReference>
<evidence type="ECO:0000313" key="15">
    <source>
        <dbReference type="EMBL" id="RKU46544.1"/>
    </source>
</evidence>
<comment type="subunit">
    <text evidence="2">Component of the NuA4 histone acetyltransferase complex.</text>
</comment>
<feature type="compositionally biased region" description="Basic and acidic residues" evidence="11">
    <location>
        <begin position="1544"/>
        <end position="1553"/>
    </location>
</feature>
<dbReference type="InterPro" id="IPR014001">
    <property type="entry name" value="Helicase_ATP-bd"/>
</dbReference>
<keyword evidence="4" id="KW-0677">Repeat</keyword>
<gene>
    <name evidence="15" type="ORF">DL546_001370</name>
</gene>
<dbReference type="InterPro" id="IPR049730">
    <property type="entry name" value="SNF2/RAD54-like_C"/>
</dbReference>
<sequence>MNFDDLFGSPEPGIFQLGESPRVASIATSRTKSPSDSGVNFPPDDGSQSIPSLADSPKPSIPRLVDIVIELPSISLKRKLEYATVEDVDDDDDVDEPYGSTSRSKKRKLDEEADYEDQIDEHELDDDDFDNSQPHDGEMRRNARPSRTTTHIRASGRSTRQSSRLASTDHEDIQMVDDEDEDDSVIIGPTKNLRPRRTHPKRTSAFGFIPNEDLDELAQDPAGTDDDFQLVQSDLQPSKPRKIRRTRLTQRGPRGRGRQAGGLDDSIEFERPRRPVRETRHKGAMYEMADGDGDEDSFYVEDDKPAAAPKVVSVKEIFKPVEASFKRVHSPICTTCDMGVNPNKGPFVFCQGCSYSYHKSCLGLRSQRDHRVTKVGEDSFVLQCRFCINVTKAKDHRAPDLSLCQTCHEPGKACHPFSQKKTPKQEELLRQQNGGIDPIHPVDQSLINNDKIVLFRCSDCRQGFHLEHLPHPVHLSDIAQVTSDTIRTKTLKEFSVDWKCQDCLDDADKKPDGLVAWRPKDRTSYVGQSIMDYTEDELEYLVKWENYSHLHCTWKPGSWVHGAIHAGMRNGYLKRVVAGSQPPKFDLSDAIPEEYITIDVVLGIKYKAGFRRIDRVTDLKNADKVHKVYAKFVGLGYDDAVWDEPPTPDSPALYAAFLEAYEDYLSGVYFEDDSHRNMVDRAREYRKLDFARDLEKSTQPTALCNGELMKYQISGVNWLKYNFHKQHNAILADEMGLGKTVQIVAMIADLVLDKPRVWPFLVVVPNSTVPNWRREMKKWAPDLRVVTYHGGKVPQDLAYYHELFPRKSDTMKAHVVVMSYEAAQDTSTKQRFKSVQFAGLVVDEGHRLKNEDSLLYAALVAMKIPFKVLLTGTPLQNNKRELFNLLQFLDPKVDAAKLDEEYSELTVDNIPRLHDLIRPFFLRRTKADTLLFLPKMARVIIPVTMTVLQKEFSQRIMAKNSALLQSLMAKDAVKKTDRASLNNILMQLRKVLCHPFVYSSQVEDKTVDPVTMHNNMVEASAKLLLLNIMLPKLKERGHRVLLFSQFLDQLDIMEDFLNGIGLTYSRIDGSISSLEKQKRIDAFNAPDSPLFAMLLSTRAGGVGINLATADTVIVLDPDFNPHQDLQALSRSHRIGQKKPVLCFTITTKDSVEEKIMQAGRKKMALDHALIESIDNNDEETADLVDILKHGAEQLFGEGKRESIVYDSASVDKLLDRDRHIAEQNPPKDDGADEGTKSKAAFGQARVWDNTTGHADEVTSDDGVEQEPVINQSAWAEIIRLREEEARREAEANKEVLGRGGRRRGKVQYTGNTPGPDGLPDAAMQLDEASGFDTDFIGDGSEDDSEGDSDKDEEMYSDEKSRAKIPKAAKASQDREVEPIHTPAAQRPEAEAEAEARGKSDVRRSEAHSHRDTTGTATTDSEQPGPKKRGRPRKSPPTPSAGASPQAANSHAPPALPSPSTTSRSLAEHTNFRPSEYTARVQATSWVLPDRLAARNGFLSAPGIHQSDARHGPGPAGNHRSSADLPAAHGPPATTLSKPSGSRASPHDASKPADHAAATVPASLPRSAAVTKTPHHAQPVAPVIPQATRAATTDRPQGQQPPSLNACLVCNTVHPLGQCQASHNKVQLRIALDQINVAIKQAEGKDTGSLNLKRLYLLEQLRKLEVTGLVRK</sequence>
<feature type="region of interest" description="Disordered" evidence="11">
    <location>
        <begin position="1501"/>
        <end position="1600"/>
    </location>
</feature>
<keyword evidence="3" id="KW-0479">Metal-binding</keyword>
<evidence type="ECO:0000256" key="11">
    <source>
        <dbReference type="SAM" id="MobiDB-lite"/>
    </source>
</evidence>
<dbReference type="GO" id="GO:0042393">
    <property type="term" value="F:histone binding"/>
    <property type="evidence" value="ECO:0007669"/>
    <property type="project" value="TreeGrafter"/>
</dbReference>
<dbReference type="InterPro" id="IPR001965">
    <property type="entry name" value="Znf_PHD"/>
</dbReference>
<evidence type="ECO:0000256" key="8">
    <source>
        <dbReference type="ARBA" id="ARBA00022833"/>
    </source>
</evidence>
<evidence type="ECO:0000259" key="13">
    <source>
        <dbReference type="PROSITE" id="PS51192"/>
    </source>
</evidence>
<reference evidence="15 16" key="1">
    <citation type="submission" date="2018-08" db="EMBL/GenBank/DDBJ databases">
        <title>Draft genome of the lignicolous fungus Coniochaeta pulveracea.</title>
        <authorList>
            <person name="Borstlap C.J."/>
            <person name="De Witt R.N."/>
            <person name="Botha A."/>
            <person name="Volschenk H."/>
        </authorList>
    </citation>
    <scope>NUCLEOTIDE SEQUENCE [LARGE SCALE GENOMIC DNA]</scope>
    <source>
        <strain evidence="15 16">CAB683</strain>
    </source>
</reference>
<dbReference type="GO" id="GO:0005524">
    <property type="term" value="F:ATP binding"/>
    <property type="evidence" value="ECO:0007669"/>
    <property type="project" value="UniProtKB-KW"/>
</dbReference>
<dbReference type="Pfam" id="PF15446">
    <property type="entry name" value="zf-PHD-like"/>
    <property type="match status" value="1"/>
</dbReference>
<feature type="compositionally biased region" description="Basic and acidic residues" evidence="11">
    <location>
        <begin position="1216"/>
        <end position="1236"/>
    </location>
</feature>
<dbReference type="InterPro" id="IPR027417">
    <property type="entry name" value="P-loop_NTPase"/>
</dbReference>
<evidence type="ECO:0000259" key="12">
    <source>
        <dbReference type="PROSITE" id="PS50013"/>
    </source>
</evidence>
<dbReference type="GO" id="GO:0005634">
    <property type="term" value="C:nucleus"/>
    <property type="evidence" value="ECO:0007669"/>
    <property type="project" value="UniProtKB-SubCell"/>
</dbReference>
<dbReference type="Gene3D" id="2.40.50.40">
    <property type="match status" value="1"/>
</dbReference>
<feature type="compositionally biased region" description="Polar residues" evidence="11">
    <location>
        <begin position="26"/>
        <end position="38"/>
    </location>
</feature>
<accession>A0A420YFI4</accession>
<dbReference type="GO" id="GO:0016887">
    <property type="term" value="F:ATP hydrolysis activity"/>
    <property type="evidence" value="ECO:0007669"/>
    <property type="project" value="TreeGrafter"/>
</dbReference>
<dbReference type="InterPro" id="IPR038718">
    <property type="entry name" value="SNF2-like_sf"/>
</dbReference>
<dbReference type="Pfam" id="PF00176">
    <property type="entry name" value="SNF2-rel_dom"/>
    <property type="match status" value="1"/>
</dbReference>
<dbReference type="CDD" id="cd18793">
    <property type="entry name" value="SF2_C_SNF"/>
    <property type="match status" value="1"/>
</dbReference>
<dbReference type="Gene3D" id="3.30.40.10">
    <property type="entry name" value="Zinc/RING finger domain, C3HC4 (zinc finger)"/>
    <property type="match status" value="1"/>
</dbReference>